<dbReference type="PANTHER" id="PTHR38690:SF1">
    <property type="entry name" value="PROTEASE"/>
    <property type="match status" value="1"/>
</dbReference>
<evidence type="ECO:0000313" key="3">
    <source>
        <dbReference type="EMBL" id="THF62283.1"/>
    </source>
</evidence>
<feature type="domain" description="YhdP central" evidence="2">
    <location>
        <begin position="23"/>
        <end position="1274"/>
    </location>
</feature>
<accession>A0A4S4AR62</accession>
<feature type="transmembrane region" description="Helical" evidence="1">
    <location>
        <begin position="27"/>
        <end position="46"/>
    </location>
</feature>
<dbReference type="InterPro" id="IPR011836">
    <property type="entry name" value="YhdP"/>
</dbReference>
<reference evidence="3 4" key="1">
    <citation type="submission" date="2019-04" db="EMBL/GenBank/DDBJ databases">
        <title>Azoarcus nasutitermitis sp. nov. isolated from termite nest.</title>
        <authorList>
            <person name="Lin S.-Y."/>
            <person name="Hameed A."/>
            <person name="Hsu Y.-H."/>
            <person name="Young C.-C."/>
        </authorList>
    </citation>
    <scope>NUCLEOTIDE SEQUENCE [LARGE SCALE GENOMIC DNA]</scope>
    <source>
        <strain evidence="3 4">CC-YHH838</strain>
    </source>
</reference>
<comment type="caution">
    <text evidence="3">The sequence shown here is derived from an EMBL/GenBank/DDBJ whole genome shotgun (WGS) entry which is preliminary data.</text>
</comment>
<dbReference type="Proteomes" id="UP000308430">
    <property type="component" value="Unassembled WGS sequence"/>
</dbReference>
<dbReference type="NCBIfam" id="TIGR02099">
    <property type="entry name" value="YhdP family protein"/>
    <property type="match status" value="1"/>
</dbReference>
<proteinExistence type="predicted"/>
<keyword evidence="1" id="KW-0812">Transmembrane</keyword>
<dbReference type="RefSeq" id="WP_136349705.1">
    <property type="nucleotide sequence ID" value="NZ_SSOC01000007.1"/>
</dbReference>
<dbReference type="Pfam" id="PF13116">
    <property type="entry name" value="YhdP"/>
    <property type="match status" value="1"/>
</dbReference>
<dbReference type="InterPro" id="IPR025263">
    <property type="entry name" value="YhdP_central"/>
</dbReference>
<evidence type="ECO:0000313" key="4">
    <source>
        <dbReference type="Proteomes" id="UP000308430"/>
    </source>
</evidence>
<sequence>MSDSPVPPPTAAPAASPVRDARRLGRFALRLAVLLYFIAGGLFLFVREVAVPRVAEYRPRIEAALGAAIGLPVRIDELSADWSGLRPRLHIGGLQISEADGSAALRFERVDAVLAWSSLLRLGPYFHRLELFSPELAIRRDAQGRFFVAGLEVDPGAGDSDGGALDWLLAQREILIRDAVLGWTDELRGAPELRLERVSFRLERRVGRHRFGLTAEPPAGLASRLDLRGRLAAAGGEDPADWRGELYLALDHAELGAWRPWLDYPVELSGSGGVRAWIGLEGAERNSLAVNLALDGVSTRLAPELPVLDLASLRGRLDVRRGLGTLALQARELGLQTGDGVALAPVDLDLTLRDAGAADGEGGEFQASQLDFAALARLAAHLPLDDSTRARLAAFDPRGMANGVHVGWQGDVAAPERWSLRGRFDGIGLAAQGVLPGLGGLSGEVDGDERGGRYRIAGSDAWLDLPKVFPEPRLSFSMLRAEGGWTRRNGRFTLELDSAVFENPDAAGSASGRYWPAAGGPGEIDLNARLTRADGPAVWRYMPLVVNQDTRTWLRHGIVGGSAPEARLRLHGDLARFPFRDGVGGQFLVTAKVAGARLDYAEGWPSIEGIDGELRFEGASMRITAERGSIYGVHLSGVSADLPDLEAHGEETMTIRGHAAGPTADFLRFVANSPVAGRIDRFTDAMRAEGNGDLDLTLVMPLRKAINTTVAGSFRFADNRLWVVDGLPPLESASGQLRFTGDTLAIPEARARLLGEPLTLSARTGADGVVGFSASGMLNAAALRQELGWPVLEHVSGVTPWQTDIQLRKDGTRVHVQSELVGLSASLPAPLNKSATERWPLQVEVDSLAGGQRQRVTASLGERLALMLERQSTPLGWAVERGGLGVFRPARPVAGGVQVDARLDELDVDAWRRALGEGESAGGGLPLAGVNLSTGRLLAFGRTLHDLELRASAHAADWQGTLESREAAGQFDWLGAGAGALRARLARLHLSPAEAEASARVEDASAAEEGPRRLPAVDLLVDAFTFGERDFGELEVKAVNRSGEWLLETLGVRNADGRLSGQGAWRPGLRPVTRMDFNLEADNVGRLLRRLGYPDAVRDGRARLEGKLDWRGHPLTVDYPSLSGEMKLEAESGQFNKLEPGVGRLLGVLSLQSLPRRINLDFRDVFSEGFAFDRVSGSIAVDAGVMRTEDLLIRGPAARIALRGSVDLQAESQDLRVTVQPTLSESIAIGAAAGLINPVAGVVTYIAQKALSDPIEKLLAFDYAVSGPWSEPKVEKLTGREARATTPIE</sequence>
<evidence type="ECO:0000256" key="1">
    <source>
        <dbReference type="SAM" id="Phobius"/>
    </source>
</evidence>
<dbReference type="OrthoDB" id="8521382at2"/>
<dbReference type="EMBL" id="SSOC01000007">
    <property type="protein sequence ID" value="THF62283.1"/>
    <property type="molecule type" value="Genomic_DNA"/>
</dbReference>
<name>A0A4S4AR62_9RHOO</name>
<keyword evidence="1" id="KW-0472">Membrane</keyword>
<keyword evidence="1" id="KW-1133">Transmembrane helix</keyword>
<organism evidence="3 4">
    <name type="scientific">Pseudothauera nasutitermitis</name>
    <dbReference type="NCBI Taxonomy" id="2565930"/>
    <lineage>
        <taxon>Bacteria</taxon>
        <taxon>Pseudomonadati</taxon>
        <taxon>Pseudomonadota</taxon>
        <taxon>Betaproteobacteria</taxon>
        <taxon>Rhodocyclales</taxon>
        <taxon>Zoogloeaceae</taxon>
        <taxon>Pseudothauera</taxon>
    </lineage>
</organism>
<gene>
    <name evidence="3" type="ORF">E6C76_18310</name>
</gene>
<protein>
    <submittedName>
        <fullName evidence="3">TIGR02099 family protein</fullName>
    </submittedName>
</protein>
<keyword evidence="4" id="KW-1185">Reference proteome</keyword>
<dbReference type="PANTHER" id="PTHR38690">
    <property type="entry name" value="PROTEASE-RELATED"/>
    <property type="match status" value="1"/>
</dbReference>
<evidence type="ECO:0000259" key="2">
    <source>
        <dbReference type="Pfam" id="PF13116"/>
    </source>
</evidence>